<dbReference type="InterPro" id="IPR004435">
    <property type="entry name" value="MobB_dom"/>
</dbReference>
<sequence>MKVIGIAGWSGSGKTTLVEQVIGLLEARGLVVSLVKHAHHEFDIDYPGKDSWRHRHAGCREVLVTSANRWAVMHELRGRPELKLEEALAQLSPCDLVLVEGFKHEPIPKIEIWRAAIDKPQLFPNDPHIIAVASDQAVATGLPQLDLNQPAQVADFIVKAMGLSPAPGRSEKALPAY</sequence>
<keyword evidence="3" id="KW-1185">Reference proteome</keyword>
<reference evidence="2 3" key="1">
    <citation type="submission" date="2015-12" db="EMBL/GenBank/DDBJ databases">
        <title>Nitrous oxide reduction kinetics distinguish bacteria harboring typical versus atypical NosZ.</title>
        <authorList>
            <person name="Yoon S."/>
            <person name="Nissen S."/>
            <person name="Park D."/>
            <person name="Sanford R.A."/>
            <person name="Loeffler F.E."/>
        </authorList>
    </citation>
    <scope>NUCLEOTIDE SEQUENCE [LARGE SCALE GENOMIC DNA]</scope>
    <source>
        <strain evidence="2 3">ATCC BAA-841</strain>
    </source>
</reference>
<feature type="domain" description="Molybdopterin-guanine dinucleotide biosynthesis protein B (MobB)" evidence="1">
    <location>
        <begin position="3"/>
        <end position="135"/>
    </location>
</feature>
<dbReference type="STRING" id="281362.AT959_16515"/>
<dbReference type="GO" id="GO:0005525">
    <property type="term" value="F:GTP binding"/>
    <property type="evidence" value="ECO:0007669"/>
    <property type="project" value="InterPro"/>
</dbReference>
<dbReference type="AlphaFoldDB" id="A0A133XF28"/>
<evidence type="ECO:0000259" key="1">
    <source>
        <dbReference type="Pfam" id="PF03205"/>
    </source>
</evidence>
<dbReference type="GO" id="GO:0006777">
    <property type="term" value="P:Mo-molybdopterin cofactor biosynthetic process"/>
    <property type="evidence" value="ECO:0007669"/>
    <property type="project" value="InterPro"/>
</dbReference>
<dbReference type="RefSeq" id="WP_066885370.1">
    <property type="nucleotide sequence ID" value="NZ_LODL01000035.1"/>
</dbReference>
<dbReference type="EMBL" id="LODL01000035">
    <property type="protein sequence ID" value="KXB29545.1"/>
    <property type="molecule type" value="Genomic_DNA"/>
</dbReference>
<dbReference type="InterPro" id="IPR027417">
    <property type="entry name" value="P-loop_NTPase"/>
</dbReference>
<organism evidence="2 3">
    <name type="scientific">Dechloromonas denitrificans</name>
    <dbReference type="NCBI Taxonomy" id="281362"/>
    <lineage>
        <taxon>Bacteria</taxon>
        <taxon>Pseudomonadati</taxon>
        <taxon>Pseudomonadota</taxon>
        <taxon>Betaproteobacteria</taxon>
        <taxon>Rhodocyclales</taxon>
        <taxon>Azonexaceae</taxon>
        <taxon>Dechloromonas</taxon>
    </lineage>
</organism>
<dbReference type="Pfam" id="PF03205">
    <property type="entry name" value="MobB"/>
    <property type="match status" value="1"/>
</dbReference>
<name>A0A133XF28_9RHOO</name>
<dbReference type="PANTHER" id="PTHR40072">
    <property type="entry name" value="MOLYBDOPTERIN-GUANINE DINUCLEOTIDE BIOSYNTHESIS ADAPTER PROTEIN-RELATED"/>
    <property type="match status" value="1"/>
</dbReference>
<protein>
    <submittedName>
        <fullName evidence="2">Molybdopterin-guanine dinucleotide biosynthesis protein MobB</fullName>
    </submittedName>
</protein>
<comment type="caution">
    <text evidence="2">The sequence shown here is derived from an EMBL/GenBank/DDBJ whole genome shotgun (WGS) entry which is preliminary data.</text>
</comment>
<dbReference type="InterPro" id="IPR052539">
    <property type="entry name" value="MGD_biosynthesis_adapter"/>
</dbReference>
<dbReference type="Gene3D" id="3.40.50.300">
    <property type="entry name" value="P-loop containing nucleotide triphosphate hydrolases"/>
    <property type="match status" value="1"/>
</dbReference>
<dbReference type="SUPFAM" id="SSF52540">
    <property type="entry name" value="P-loop containing nucleoside triphosphate hydrolases"/>
    <property type="match status" value="1"/>
</dbReference>
<gene>
    <name evidence="2" type="ORF">AT959_16515</name>
</gene>
<dbReference type="PANTHER" id="PTHR40072:SF1">
    <property type="entry name" value="MOLYBDOPTERIN-GUANINE DINUCLEOTIDE BIOSYNTHESIS ADAPTER PROTEIN"/>
    <property type="match status" value="1"/>
</dbReference>
<evidence type="ECO:0000313" key="2">
    <source>
        <dbReference type="EMBL" id="KXB29545.1"/>
    </source>
</evidence>
<dbReference type="NCBIfam" id="TIGR00176">
    <property type="entry name" value="mobB"/>
    <property type="match status" value="1"/>
</dbReference>
<dbReference type="Proteomes" id="UP000070186">
    <property type="component" value="Unassembled WGS sequence"/>
</dbReference>
<accession>A0A133XF28</accession>
<dbReference type="CDD" id="cd03116">
    <property type="entry name" value="MobB"/>
    <property type="match status" value="1"/>
</dbReference>
<proteinExistence type="predicted"/>
<evidence type="ECO:0000313" key="3">
    <source>
        <dbReference type="Proteomes" id="UP000070186"/>
    </source>
</evidence>